<protein>
    <submittedName>
        <fullName evidence="2">Uncharacterized membrane protein YesL</fullName>
    </submittedName>
</protein>
<dbReference type="AlphaFoldDB" id="A0A1H3INB8"/>
<accession>A0A1H3INB8</accession>
<feature type="transmembrane region" description="Helical" evidence="1">
    <location>
        <begin position="145"/>
        <end position="171"/>
    </location>
</feature>
<reference evidence="3" key="1">
    <citation type="submission" date="2016-10" db="EMBL/GenBank/DDBJ databases">
        <authorList>
            <person name="Varghese N."/>
            <person name="Submissions S."/>
        </authorList>
    </citation>
    <scope>NUCLEOTIDE SEQUENCE [LARGE SCALE GENOMIC DNA]</scope>
    <source>
        <strain evidence="3">SP</strain>
    </source>
</reference>
<dbReference type="Proteomes" id="UP000198935">
    <property type="component" value="Unassembled WGS sequence"/>
</dbReference>
<evidence type="ECO:0000313" key="2">
    <source>
        <dbReference type="EMBL" id="SDY28314.1"/>
    </source>
</evidence>
<evidence type="ECO:0000256" key="1">
    <source>
        <dbReference type="SAM" id="Phobius"/>
    </source>
</evidence>
<dbReference type="OrthoDB" id="2182676at2"/>
<dbReference type="InterPro" id="IPR006938">
    <property type="entry name" value="DUF624"/>
</dbReference>
<dbReference type="Pfam" id="PF04854">
    <property type="entry name" value="DUF624"/>
    <property type="match status" value="1"/>
</dbReference>
<name>A0A1H3INB8_9BACI</name>
<feature type="transmembrane region" description="Helical" evidence="1">
    <location>
        <begin position="114"/>
        <end position="133"/>
    </location>
</feature>
<sequence>MQPSWMASKFYRTCEWVWKLAYLNLLWLLFSLLGFVVIGIFPATAAMFAVLRKWFLKDTDVPVFSTFFTTFKNNFFKVNLLGFLFAAVGYILYFNYQYLGTVDGGIHSVLAVGWYIGSFLYLLALLFVFPVYVHYELKLLHYLKAAVIIAAVNPLALATLFVSLGLLFYLFYLIPGLIPFFGASVFGLSVMWCAHMSFQRLERKKQKLAAV</sequence>
<gene>
    <name evidence="2" type="ORF">SAMN05421736_101857</name>
</gene>
<keyword evidence="3" id="KW-1185">Reference proteome</keyword>
<keyword evidence="1" id="KW-0472">Membrane</keyword>
<organism evidence="2 3">
    <name type="scientific">Evansella caseinilytica</name>
    <dbReference type="NCBI Taxonomy" id="1503961"/>
    <lineage>
        <taxon>Bacteria</taxon>
        <taxon>Bacillati</taxon>
        <taxon>Bacillota</taxon>
        <taxon>Bacilli</taxon>
        <taxon>Bacillales</taxon>
        <taxon>Bacillaceae</taxon>
        <taxon>Evansella</taxon>
    </lineage>
</organism>
<proteinExistence type="predicted"/>
<evidence type="ECO:0000313" key="3">
    <source>
        <dbReference type="Proteomes" id="UP000198935"/>
    </source>
</evidence>
<dbReference type="EMBL" id="FNPI01000001">
    <property type="protein sequence ID" value="SDY28314.1"/>
    <property type="molecule type" value="Genomic_DNA"/>
</dbReference>
<keyword evidence="1" id="KW-0812">Transmembrane</keyword>
<feature type="transmembrane region" description="Helical" evidence="1">
    <location>
        <begin position="177"/>
        <end position="198"/>
    </location>
</feature>
<dbReference type="STRING" id="1503961.SAMN05421736_101857"/>
<feature type="transmembrane region" description="Helical" evidence="1">
    <location>
        <begin position="25"/>
        <end position="51"/>
    </location>
</feature>
<feature type="transmembrane region" description="Helical" evidence="1">
    <location>
        <begin position="75"/>
        <end position="94"/>
    </location>
</feature>
<keyword evidence="1" id="KW-1133">Transmembrane helix</keyword>